<reference evidence="6" key="1">
    <citation type="journal article" date="2019" name="Environ. Microbiol.">
        <title>Fungal ecological strategies reflected in gene transcription - a case study of two litter decomposers.</title>
        <authorList>
            <person name="Barbi F."/>
            <person name="Kohler A."/>
            <person name="Barry K."/>
            <person name="Baskaran P."/>
            <person name="Daum C."/>
            <person name="Fauchery L."/>
            <person name="Ihrmark K."/>
            <person name="Kuo A."/>
            <person name="LaButti K."/>
            <person name="Lipzen A."/>
            <person name="Morin E."/>
            <person name="Grigoriev I.V."/>
            <person name="Henrissat B."/>
            <person name="Lindahl B."/>
            <person name="Martin F."/>
        </authorList>
    </citation>
    <scope>NUCLEOTIDE SEQUENCE</scope>
    <source>
        <strain evidence="6">JB14</strain>
    </source>
</reference>
<keyword evidence="1 6" id="KW-0489">Methyltransferase</keyword>
<dbReference type="OrthoDB" id="269872at2759"/>
<dbReference type="NCBIfam" id="TIGR00536">
    <property type="entry name" value="hemK_fam"/>
    <property type="match status" value="1"/>
</dbReference>
<dbReference type="SUPFAM" id="SSF53335">
    <property type="entry name" value="S-adenosyl-L-methionine-dependent methyltransferases"/>
    <property type="match status" value="1"/>
</dbReference>
<dbReference type="Pfam" id="PF17827">
    <property type="entry name" value="PrmC_N"/>
    <property type="match status" value="1"/>
</dbReference>
<dbReference type="InterPro" id="IPR004556">
    <property type="entry name" value="HemK-like"/>
</dbReference>
<dbReference type="Gene3D" id="1.10.8.10">
    <property type="entry name" value="DNA helicase RuvA subunit, C-terminal domain"/>
    <property type="match status" value="1"/>
</dbReference>
<name>A0A6A4IG05_9AGAR</name>
<dbReference type="InterPro" id="IPR025714">
    <property type="entry name" value="Methyltranfer_dom"/>
</dbReference>
<sequence>MHAFMRTLTSGLPGNELKWLKQGAKESNRSLESLVKRRLAHEPIQYILGTEPFGDLDLLCRAPVLIPRPETHWWTAALAEYLPKTNKRFAEHFAGPTSRTLSLLDLGTGSGCIPILLCHLWPKGSIVATGIDISQHAVSLANENATLCGISRSTFKAALADFLDPAFPNAETINPPYDILTSNPPYITADEYLHLDDDVANFEDPTALIGGSDGLQYYRDIANLISRDGFLSSDAVIALEVGHSQADVVSDMIHSKGFNTDIWRDPWGKKRTVIGHRR</sequence>
<evidence type="ECO:0000313" key="6">
    <source>
        <dbReference type="EMBL" id="KAE9411272.1"/>
    </source>
</evidence>
<dbReference type="EMBL" id="ML769383">
    <property type="protein sequence ID" value="KAE9411272.1"/>
    <property type="molecule type" value="Genomic_DNA"/>
</dbReference>
<evidence type="ECO:0000259" key="5">
    <source>
        <dbReference type="Pfam" id="PF17827"/>
    </source>
</evidence>
<dbReference type="Gene3D" id="3.40.50.150">
    <property type="entry name" value="Vaccinia Virus protein VP39"/>
    <property type="match status" value="1"/>
</dbReference>
<feature type="domain" description="Methyltransferase" evidence="4">
    <location>
        <begin position="101"/>
        <end position="183"/>
    </location>
</feature>
<keyword evidence="7" id="KW-1185">Reference proteome</keyword>
<accession>A0A6A4IG05</accession>
<dbReference type="AlphaFoldDB" id="A0A6A4IG05"/>
<dbReference type="GO" id="GO:0008276">
    <property type="term" value="F:protein methyltransferase activity"/>
    <property type="evidence" value="ECO:0007669"/>
    <property type="project" value="InterPro"/>
</dbReference>
<dbReference type="InterPro" id="IPR040758">
    <property type="entry name" value="PrmC_N"/>
</dbReference>
<dbReference type="GO" id="GO:0032259">
    <property type="term" value="P:methylation"/>
    <property type="evidence" value="ECO:0007669"/>
    <property type="project" value="UniProtKB-KW"/>
</dbReference>
<protein>
    <submittedName>
        <fullName evidence="6">S-adenosyl-L-methionine-dependent methyltransferase</fullName>
    </submittedName>
</protein>
<dbReference type="InterPro" id="IPR029063">
    <property type="entry name" value="SAM-dependent_MTases_sf"/>
</dbReference>
<keyword evidence="2" id="KW-0808">Transferase</keyword>
<dbReference type="InterPro" id="IPR050320">
    <property type="entry name" value="N5-glutamine_MTase"/>
</dbReference>
<evidence type="ECO:0000313" key="7">
    <source>
        <dbReference type="Proteomes" id="UP000799118"/>
    </source>
</evidence>
<keyword evidence="3" id="KW-0949">S-adenosyl-L-methionine</keyword>
<dbReference type="PANTHER" id="PTHR18895">
    <property type="entry name" value="HEMK METHYLTRANSFERASE"/>
    <property type="match status" value="1"/>
</dbReference>
<organism evidence="6 7">
    <name type="scientific">Gymnopus androsaceus JB14</name>
    <dbReference type="NCBI Taxonomy" id="1447944"/>
    <lineage>
        <taxon>Eukaryota</taxon>
        <taxon>Fungi</taxon>
        <taxon>Dikarya</taxon>
        <taxon>Basidiomycota</taxon>
        <taxon>Agaricomycotina</taxon>
        <taxon>Agaricomycetes</taxon>
        <taxon>Agaricomycetidae</taxon>
        <taxon>Agaricales</taxon>
        <taxon>Marasmiineae</taxon>
        <taxon>Omphalotaceae</taxon>
        <taxon>Gymnopus</taxon>
    </lineage>
</organism>
<dbReference type="CDD" id="cd02440">
    <property type="entry name" value="AdoMet_MTases"/>
    <property type="match status" value="1"/>
</dbReference>
<proteinExistence type="predicted"/>
<evidence type="ECO:0000256" key="3">
    <source>
        <dbReference type="ARBA" id="ARBA00022691"/>
    </source>
</evidence>
<dbReference type="PANTHER" id="PTHR18895:SF74">
    <property type="entry name" value="MTRF1L RELEASE FACTOR GLUTAMINE METHYLTRANSFERASE"/>
    <property type="match status" value="1"/>
</dbReference>
<gene>
    <name evidence="6" type="ORF">BT96DRAFT_1011118</name>
</gene>
<dbReference type="Proteomes" id="UP000799118">
    <property type="component" value="Unassembled WGS sequence"/>
</dbReference>
<dbReference type="GO" id="GO:0005739">
    <property type="term" value="C:mitochondrion"/>
    <property type="evidence" value="ECO:0007669"/>
    <property type="project" value="TreeGrafter"/>
</dbReference>
<evidence type="ECO:0000259" key="4">
    <source>
        <dbReference type="Pfam" id="PF13847"/>
    </source>
</evidence>
<feature type="domain" description="Release factor glutamine methyltransferase N-terminal" evidence="5">
    <location>
        <begin position="28"/>
        <end position="49"/>
    </location>
</feature>
<evidence type="ECO:0000256" key="1">
    <source>
        <dbReference type="ARBA" id="ARBA00022603"/>
    </source>
</evidence>
<dbReference type="Pfam" id="PF13847">
    <property type="entry name" value="Methyltransf_31"/>
    <property type="match status" value="1"/>
</dbReference>
<evidence type="ECO:0000256" key="2">
    <source>
        <dbReference type="ARBA" id="ARBA00022679"/>
    </source>
</evidence>